<keyword evidence="2" id="KW-0723">Serine/threonine-protein kinase</keyword>
<dbReference type="PROSITE" id="PS00107">
    <property type="entry name" value="PROTEIN_KINASE_ATP"/>
    <property type="match status" value="1"/>
</dbReference>
<proteinExistence type="predicted"/>
<dbReference type="SMART" id="SM00220">
    <property type="entry name" value="S_TKc"/>
    <property type="match status" value="1"/>
</dbReference>
<feature type="binding site" evidence="7">
    <location>
        <position position="46"/>
    </location>
    <ligand>
        <name>ATP</name>
        <dbReference type="ChEBI" id="CHEBI:30616"/>
    </ligand>
</feature>
<dbReference type="Pfam" id="PF00069">
    <property type="entry name" value="Pkinase"/>
    <property type="match status" value="1"/>
</dbReference>
<dbReference type="PROSITE" id="PS50011">
    <property type="entry name" value="PROTEIN_KINASE_DOM"/>
    <property type="match status" value="1"/>
</dbReference>
<evidence type="ECO:0000256" key="6">
    <source>
        <dbReference type="ARBA" id="ARBA00022840"/>
    </source>
</evidence>
<dbReference type="SUPFAM" id="SSF56112">
    <property type="entry name" value="Protein kinase-like (PK-like)"/>
    <property type="match status" value="1"/>
</dbReference>
<name>A0A3B4FQT5_9CICH</name>
<dbReference type="GO" id="GO:0005524">
    <property type="term" value="F:ATP binding"/>
    <property type="evidence" value="ECO:0007669"/>
    <property type="project" value="UniProtKB-UniRule"/>
</dbReference>
<dbReference type="GeneTree" id="ENSGT00940000159035"/>
<accession>A0A3B4FQT5</accession>
<keyword evidence="6 7" id="KW-0067">ATP-binding</keyword>
<dbReference type="STRING" id="303518.ENSPNYP00000012003"/>
<dbReference type="InterPro" id="IPR011009">
    <property type="entry name" value="Kinase-like_dom_sf"/>
</dbReference>
<keyword evidence="3" id="KW-0808">Transferase</keyword>
<dbReference type="InterPro" id="IPR017441">
    <property type="entry name" value="Protein_kinase_ATP_BS"/>
</dbReference>
<dbReference type="GO" id="GO:0005634">
    <property type="term" value="C:nucleus"/>
    <property type="evidence" value="ECO:0007669"/>
    <property type="project" value="TreeGrafter"/>
</dbReference>
<evidence type="ECO:0000256" key="1">
    <source>
        <dbReference type="ARBA" id="ARBA00012513"/>
    </source>
</evidence>
<dbReference type="GO" id="GO:0005829">
    <property type="term" value="C:cytosol"/>
    <property type="evidence" value="ECO:0007669"/>
    <property type="project" value="TreeGrafter"/>
</dbReference>
<dbReference type="AlphaFoldDB" id="A0A3B4FQT5"/>
<evidence type="ECO:0000256" key="5">
    <source>
        <dbReference type="ARBA" id="ARBA00022777"/>
    </source>
</evidence>
<dbReference type="Ensembl" id="ENSPNYT00000012296.1">
    <property type="protein sequence ID" value="ENSPNYP00000012003.1"/>
    <property type="gene ID" value="ENSPNYG00000009121.1"/>
</dbReference>
<evidence type="ECO:0000256" key="4">
    <source>
        <dbReference type="ARBA" id="ARBA00022741"/>
    </source>
</evidence>
<keyword evidence="4 7" id="KW-0547">Nucleotide-binding</keyword>
<dbReference type="PANTHER" id="PTHR24346:SF51">
    <property type="entry name" value="PAS DOMAIN-CONTAINING SERINE_THREONINE-PROTEIN KINASE"/>
    <property type="match status" value="1"/>
</dbReference>
<evidence type="ECO:0000256" key="3">
    <source>
        <dbReference type="ARBA" id="ARBA00022679"/>
    </source>
</evidence>
<dbReference type="GO" id="GO:0045719">
    <property type="term" value="P:negative regulation of glycogen biosynthetic process"/>
    <property type="evidence" value="ECO:0007669"/>
    <property type="project" value="TreeGrafter"/>
</dbReference>
<keyword evidence="5" id="KW-0418">Kinase</keyword>
<dbReference type="FunFam" id="3.30.200.20:FF:000346">
    <property type="entry name" value="PAS domain-containing serine/threonine-protein kinase"/>
    <property type="match status" value="1"/>
</dbReference>
<dbReference type="Gene3D" id="3.30.200.20">
    <property type="entry name" value="Phosphorylase Kinase, domain 1"/>
    <property type="match status" value="1"/>
</dbReference>
<organism evidence="9">
    <name type="scientific">Pundamilia nyererei</name>
    <dbReference type="NCBI Taxonomy" id="303518"/>
    <lineage>
        <taxon>Eukaryota</taxon>
        <taxon>Metazoa</taxon>
        <taxon>Chordata</taxon>
        <taxon>Craniata</taxon>
        <taxon>Vertebrata</taxon>
        <taxon>Euteleostomi</taxon>
        <taxon>Actinopterygii</taxon>
        <taxon>Neopterygii</taxon>
        <taxon>Teleostei</taxon>
        <taxon>Neoteleostei</taxon>
        <taxon>Acanthomorphata</taxon>
        <taxon>Ovalentaria</taxon>
        <taxon>Cichlomorphae</taxon>
        <taxon>Cichliformes</taxon>
        <taxon>Cichlidae</taxon>
        <taxon>African cichlids</taxon>
        <taxon>Pseudocrenilabrinae</taxon>
        <taxon>Haplochromini</taxon>
        <taxon>Pundamilia</taxon>
    </lineage>
</organism>
<dbReference type="PANTHER" id="PTHR24346">
    <property type="entry name" value="MAP/MICROTUBULE AFFINITY-REGULATING KINASE"/>
    <property type="match status" value="1"/>
</dbReference>
<evidence type="ECO:0000256" key="7">
    <source>
        <dbReference type="PROSITE-ProRule" id="PRU10141"/>
    </source>
</evidence>
<sequence length="148" mass="17041">MDLEQSKACDGQFEEEYKPIKAVGKGAFGFVWKAERRCDGQEVIVKFISKARIVSDCWVDDPMLGRVSQEIAILTRVTHHNIVKVLEVFENGSYFQMVMEKHGDGLDLFEFIDMQPRLDEPLASYIFRQVHAQREGVGVRLWVRSNFG</sequence>
<dbReference type="GO" id="GO:0004674">
    <property type="term" value="F:protein serine/threonine kinase activity"/>
    <property type="evidence" value="ECO:0007669"/>
    <property type="project" value="UniProtKB-KW"/>
</dbReference>
<reference evidence="9" key="1">
    <citation type="submission" date="2023-09" db="UniProtKB">
        <authorList>
            <consortium name="Ensembl"/>
        </authorList>
    </citation>
    <scope>IDENTIFICATION</scope>
</reference>
<protein>
    <recommendedName>
        <fullName evidence="1">non-specific serine/threonine protein kinase</fullName>
        <ecNumber evidence="1">2.7.11.1</ecNumber>
    </recommendedName>
</protein>
<dbReference type="EC" id="2.7.11.1" evidence="1"/>
<dbReference type="GO" id="GO:0035556">
    <property type="term" value="P:intracellular signal transduction"/>
    <property type="evidence" value="ECO:0007669"/>
    <property type="project" value="TreeGrafter"/>
</dbReference>
<evidence type="ECO:0000256" key="2">
    <source>
        <dbReference type="ARBA" id="ARBA00022527"/>
    </source>
</evidence>
<evidence type="ECO:0000313" key="9">
    <source>
        <dbReference type="Ensembl" id="ENSPNYP00000012003.1"/>
    </source>
</evidence>
<dbReference type="InterPro" id="IPR000719">
    <property type="entry name" value="Prot_kinase_dom"/>
</dbReference>
<evidence type="ECO:0000259" key="8">
    <source>
        <dbReference type="PROSITE" id="PS50011"/>
    </source>
</evidence>
<feature type="domain" description="Protein kinase" evidence="8">
    <location>
        <begin position="17"/>
        <end position="148"/>
    </location>
</feature>